<keyword evidence="4" id="KW-1185">Reference proteome</keyword>
<organism evidence="3 4">
    <name type="scientific">Marinobacter halodurans</name>
    <dbReference type="NCBI Taxonomy" id="2528979"/>
    <lineage>
        <taxon>Bacteria</taxon>
        <taxon>Pseudomonadati</taxon>
        <taxon>Pseudomonadota</taxon>
        <taxon>Gammaproteobacteria</taxon>
        <taxon>Pseudomonadales</taxon>
        <taxon>Marinobacteraceae</taxon>
        <taxon>Marinobacter</taxon>
    </lineage>
</organism>
<proteinExistence type="predicted"/>
<accession>A0ABY1ZM23</accession>
<name>A0ABY1ZM23_9GAMM</name>
<evidence type="ECO:0000256" key="1">
    <source>
        <dbReference type="SAM" id="MobiDB-lite"/>
    </source>
</evidence>
<evidence type="ECO:0000313" key="4">
    <source>
        <dbReference type="Proteomes" id="UP000313645"/>
    </source>
</evidence>
<comment type="caution">
    <text evidence="3">The sequence shown here is derived from an EMBL/GenBank/DDBJ whole genome shotgun (WGS) entry which is preliminary data.</text>
</comment>
<feature type="compositionally biased region" description="Polar residues" evidence="1">
    <location>
        <begin position="56"/>
        <end position="76"/>
    </location>
</feature>
<feature type="region of interest" description="Disordered" evidence="1">
    <location>
        <begin position="48"/>
        <end position="76"/>
    </location>
</feature>
<dbReference type="EMBL" id="SJDL01000008">
    <property type="protein sequence ID" value="TBW57374.1"/>
    <property type="molecule type" value="Genomic_DNA"/>
</dbReference>
<feature type="signal peptide" evidence="2">
    <location>
        <begin position="1"/>
        <end position="24"/>
    </location>
</feature>
<evidence type="ECO:0000256" key="2">
    <source>
        <dbReference type="SAM" id="SignalP"/>
    </source>
</evidence>
<feature type="chain" id="PRO_5046957275" evidence="2">
    <location>
        <begin position="25"/>
        <end position="175"/>
    </location>
</feature>
<dbReference type="RefSeq" id="WP_131480369.1">
    <property type="nucleotide sequence ID" value="NZ_SJDL01000008.1"/>
</dbReference>
<protein>
    <submittedName>
        <fullName evidence="3">Uncharacterized protein</fullName>
    </submittedName>
</protein>
<sequence length="175" mass="18840">MNRTQLIKAGVGFFLALVTLSSFAADFTTDIEQDAKRDMDEVRVNAIDNTMERNADSFSNTDQRSATDSSNANMSSGTSTYNTALSVANQAKSTANSAYSTARSARNIATSRQWKYQARGTSCGFFMQSGGSTNGYMSCMGYNPHNGCPSGFTQARLGYFEAGGGSRDLVTCLKR</sequence>
<dbReference type="Proteomes" id="UP000313645">
    <property type="component" value="Unassembled WGS sequence"/>
</dbReference>
<reference evidence="3 4" key="1">
    <citation type="submission" date="2019-02" db="EMBL/GenBank/DDBJ databases">
        <title>Marinobacter halodurans sp. nov., a marine bacterium isolated from sea tidal flat.</title>
        <authorList>
            <person name="Yoo Y."/>
            <person name="Lee D.W."/>
            <person name="Kim B.S."/>
            <person name="Kim J.-J."/>
        </authorList>
    </citation>
    <scope>NUCLEOTIDE SEQUENCE [LARGE SCALE GENOMIC DNA]</scope>
    <source>
        <strain evidence="3 4">YJ-S3-2</strain>
    </source>
</reference>
<gene>
    <name evidence="3" type="ORF">EZI54_06875</name>
</gene>
<keyword evidence="2" id="KW-0732">Signal</keyword>
<evidence type="ECO:0000313" key="3">
    <source>
        <dbReference type="EMBL" id="TBW57374.1"/>
    </source>
</evidence>